<comment type="similarity">
    <text evidence="2">Belongs to the UPF0053 family.</text>
</comment>
<keyword evidence="15" id="KW-1185">Reference proteome</keyword>
<dbReference type="SMART" id="SM01091">
    <property type="entry name" value="CorC_HlyC"/>
    <property type="match status" value="1"/>
</dbReference>
<keyword evidence="6 10" id="KW-1133">Transmembrane helix</keyword>
<evidence type="ECO:0000256" key="4">
    <source>
        <dbReference type="ARBA" id="ARBA00022692"/>
    </source>
</evidence>
<evidence type="ECO:0000313" key="14">
    <source>
        <dbReference type="EMBL" id="MBB5888283.1"/>
    </source>
</evidence>
<evidence type="ECO:0000256" key="1">
    <source>
        <dbReference type="ARBA" id="ARBA00004651"/>
    </source>
</evidence>
<sequence>MPADPASTNLFLQILLLIVLTIINGFFSASEMALVSVSRSKIEQKASEGDKSYQNLLKLLDKPSNFLSTVQIGVTLIQILVGSSLSDSLTQRMIPLFGSNFKIVAQVIVLAILTFVSIVFGELYPKRIAQNLKEKLALKIVRPIQIIGFILNPFVLLLAGSVNLLSRITPMKFDDAGESMSRDEIEYILDKNEIALDEEERGMLHGVFSLDGMVAREVMVPRTDAFMIDLENDTMENIKAILDESFSRVPLYDDDKDKIIGIIHTKRLLQAGFEKGFDKVNLREIVQEPLFVPETINVDDLLRQLRNTHNQMAILINEYAGVEGLVTLEDLLEEIVGEIEDESDVVSKDFVKIEDDLWIVQGRMTLNDFNEEFDTHLDSEDVDTIAGFYLDLLGSIPSKGEQITVDYDDEENDEHLTITSFEIDDKRLVKLKIHFLPKTQEGDAKDD</sequence>
<dbReference type="InterPro" id="IPR051676">
    <property type="entry name" value="UPF0053_domain"/>
</dbReference>
<dbReference type="InterPro" id="IPR046342">
    <property type="entry name" value="CBS_dom_sf"/>
</dbReference>
<protein>
    <submittedName>
        <fullName evidence="14">Putative hemolysin</fullName>
    </submittedName>
</protein>
<dbReference type="PANTHER" id="PTHR43099:SF5">
    <property type="entry name" value="HLYC_CORC FAMILY TRANSPORTER"/>
    <property type="match status" value="1"/>
</dbReference>
<evidence type="ECO:0000256" key="5">
    <source>
        <dbReference type="ARBA" id="ARBA00022737"/>
    </source>
</evidence>
<dbReference type="FunFam" id="3.10.580.10:FF:000002">
    <property type="entry name" value="Magnesium/cobalt efflux protein CorC"/>
    <property type="match status" value="1"/>
</dbReference>
<feature type="domain" description="CNNM transmembrane" evidence="13">
    <location>
        <begin position="6"/>
        <end position="200"/>
    </location>
</feature>
<comment type="caution">
    <text evidence="14">The sequence shown here is derived from an EMBL/GenBank/DDBJ whole genome shotgun (WGS) entry which is preliminary data.</text>
</comment>
<dbReference type="Gene3D" id="3.30.465.10">
    <property type="match status" value="1"/>
</dbReference>
<evidence type="ECO:0000256" key="3">
    <source>
        <dbReference type="ARBA" id="ARBA00022475"/>
    </source>
</evidence>
<feature type="transmembrane region" description="Helical" evidence="11">
    <location>
        <begin position="146"/>
        <end position="165"/>
    </location>
</feature>
<dbReference type="PROSITE" id="PS51846">
    <property type="entry name" value="CNNM"/>
    <property type="match status" value="1"/>
</dbReference>
<evidence type="ECO:0000256" key="6">
    <source>
        <dbReference type="ARBA" id="ARBA00022989"/>
    </source>
</evidence>
<keyword evidence="3" id="KW-1003">Cell membrane</keyword>
<gene>
    <name evidence="14" type="ORF">HNQ37_001176</name>
</gene>
<evidence type="ECO:0000256" key="8">
    <source>
        <dbReference type="ARBA" id="ARBA00023136"/>
    </source>
</evidence>
<keyword evidence="4 10" id="KW-0812">Transmembrane</keyword>
<dbReference type="EMBL" id="JACHHV010000019">
    <property type="protein sequence ID" value="MBB5888283.1"/>
    <property type="molecule type" value="Genomic_DNA"/>
</dbReference>
<evidence type="ECO:0000256" key="9">
    <source>
        <dbReference type="PROSITE-ProRule" id="PRU00703"/>
    </source>
</evidence>
<keyword evidence="7 9" id="KW-0129">CBS domain</keyword>
<keyword evidence="5" id="KW-0677">Repeat</keyword>
<dbReference type="RefSeq" id="WP_183540201.1">
    <property type="nucleotide sequence ID" value="NZ_JACHHV010000019.1"/>
</dbReference>
<evidence type="ECO:0000256" key="10">
    <source>
        <dbReference type="PROSITE-ProRule" id="PRU01193"/>
    </source>
</evidence>
<feature type="transmembrane region" description="Helical" evidence="11">
    <location>
        <begin position="103"/>
        <end position="125"/>
    </location>
</feature>
<dbReference type="PANTHER" id="PTHR43099">
    <property type="entry name" value="UPF0053 PROTEIN YRKA"/>
    <property type="match status" value="1"/>
</dbReference>
<dbReference type="GO" id="GO:0050660">
    <property type="term" value="F:flavin adenine dinucleotide binding"/>
    <property type="evidence" value="ECO:0007669"/>
    <property type="project" value="InterPro"/>
</dbReference>
<evidence type="ECO:0000313" key="15">
    <source>
        <dbReference type="Proteomes" id="UP000562464"/>
    </source>
</evidence>
<accession>A0A841C654</accession>
<dbReference type="InterPro" id="IPR036318">
    <property type="entry name" value="FAD-bd_PCMH-like_sf"/>
</dbReference>
<evidence type="ECO:0000256" key="11">
    <source>
        <dbReference type="SAM" id="Phobius"/>
    </source>
</evidence>
<dbReference type="CDD" id="cd04590">
    <property type="entry name" value="CBS_pair_CorC_HlyC_assoc"/>
    <property type="match status" value="1"/>
</dbReference>
<dbReference type="Pfam" id="PF03471">
    <property type="entry name" value="CorC_HlyC"/>
    <property type="match status" value="1"/>
</dbReference>
<feature type="transmembrane region" description="Helical" evidence="11">
    <location>
        <begin position="12"/>
        <end position="35"/>
    </location>
</feature>
<feature type="transmembrane region" description="Helical" evidence="11">
    <location>
        <begin position="66"/>
        <end position="83"/>
    </location>
</feature>
<dbReference type="PROSITE" id="PS51371">
    <property type="entry name" value="CBS"/>
    <property type="match status" value="2"/>
</dbReference>
<dbReference type="SUPFAM" id="SSF56176">
    <property type="entry name" value="FAD-binding/transporter-associated domain-like"/>
    <property type="match status" value="1"/>
</dbReference>
<reference evidence="14 15" key="1">
    <citation type="submission" date="2020-08" db="EMBL/GenBank/DDBJ databases">
        <title>Genomic Encyclopedia of Type Strains, Phase IV (KMG-IV): sequencing the most valuable type-strain genomes for metagenomic binning, comparative biology and taxonomic classification.</title>
        <authorList>
            <person name="Goeker M."/>
        </authorList>
    </citation>
    <scope>NUCLEOTIDE SEQUENCE [LARGE SCALE GENOMIC DNA]</scope>
    <source>
        <strain evidence="14 15">DSM 14925</strain>
    </source>
</reference>
<name>A0A841C654_9LACT</name>
<evidence type="ECO:0000256" key="7">
    <source>
        <dbReference type="ARBA" id="ARBA00023122"/>
    </source>
</evidence>
<comment type="subcellular location">
    <subcellularLocation>
        <location evidence="1">Cell membrane</location>
        <topology evidence="1">Multi-pass membrane protein</topology>
    </subcellularLocation>
</comment>
<organism evidence="14 15">
    <name type="scientific">Lactovum miscens</name>
    <dbReference type="NCBI Taxonomy" id="190387"/>
    <lineage>
        <taxon>Bacteria</taxon>
        <taxon>Bacillati</taxon>
        <taxon>Bacillota</taxon>
        <taxon>Bacilli</taxon>
        <taxon>Lactobacillales</taxon>
        <taxon>Streptococcaceae</taxon>
        <taxon>Lactovum</taxon>
    </lineage>
</organism>
<feature type="domain" description="CBS" evidence="12">
    <location>
        <begin position="219"/>
        <end position="279"/>
    </location>
</feature>
<keyword evidence="8 10" id="KW-0472">Membrane</keyword>
<evidence type="ECO:0000259" key="13">
    <source>
        <dbReference type="PROSITE" id="PS51846"/>
    </source>
</evidence>
<dbReference type="InterPro" id="IPR016169">
    <property type="entry name" value="FAD-bd_PCMH_sub2"/>
</dbReference>
<dbReference type="AlphaFoldDB" id="A0A841C654"/>
<dbReference type="Gene3D" id="3.10.580.10">
    <property type="entry name" value="CBS-domain"/>
    <property type="match status" value="1"/>
</dbReference>
<dbReference type="InterPro" id="IPR044751">
    <property type="entry name" value="Ion_transp-like_CBS"/>
</dbReference>
<dbReference type="Pfam" id="PF00571">
    <property type="entry name" value="CBS"/>
    <property type="match status" value="2"/>
</dbReference>
<feature type="domain" description="CBS" evidence="12">
    <location>
        <begin position="285"/>
        <end position="342"/>
    </location>
</feature>
<dbReference type="SUPFAM" id="SSF54631">
    <property type="entry name" value="CBS-domain pair"/>
    <property type="match status" value="1"/>
</dbReference>
<dbReference type="InterPro" id="IPR002550">
    <property type="entry name" value="CNNM"/>
</dbReference>
<dbReference type="GO" id="GO:0005886">
    <property type="term" value="C:plasma membrane"/>
    <property type="evidence" value="ECO:0007669"/>
    <property type="project" value="UniProtKB-SubCell"/>
</dbReference>
<dbReference type="InterPro" id="IPR005170">
    <property type="entry name" value="Transptr-assoc_dom"/>
</dbReference>
<dbReference type="Proteomes" id="UP000562464">
    <property type="component" value="Unassembled WGS sequence"/>
</dbReference>
<evidence type="ECO:0000259" key="12">
    <source>
        <dbReference type="PROSITE" id="PS51371"/>
    </source>
</evidence>
<dbReference type="Pfam" id="PF01595">
    <property type="entry name" value="CNNM"/>
    <property type="match status" value="1"/>
</dbReference>
<proteinExistence type="inferred from homology"/>
<evidence type="ECO:0000256" key="2">
    <source>
        <dbReference type="ARBA" id="ARBA00006337"/>
    </source>
</evidence>
<dbReference type="InterPro" id="IPR000644">
    <property type="entry name" value="CBS_dom"/>
</dbReference>